<evidence type="ECO:0000256" key="1">
    <source>
        <dbReference type="SAM" id="Phobius"/>
    </source>
</evidence>
<proteinExistence type="predicted"/>
<gene>
    <name evidence="2" type="ORF">BU097_13520</name>
</gene>
<keyword evidence="3" id="KW-1185">Reference proteome</keyword>
<organism evidence="2 3">
    <name type="scientific">Staphylococcus xylosus</name>
    <dbReference type="NCBI Taxonomy" id="1288"/>
    <lineage>
        <taxon>Bacteria</taxon>
        <taxon>Bacillati</taxon>
        <taxon>Bacillota</taxon>
        <taxon>Bacilli</taxon>
        <taxon>Bacillales</taxon>
        <taxon>Staphylococcaceae</taxon>
        <taxon>Staphylococcus</taxon>
    </lineage>
</organism>
<comment type="caution">
    <text evidence="2">The sequence shown here is derived from an EMBL/GenBank/DDBJ whole genome shotgun (WGS) entry which is preliminary data.</text>
</comment>
<feature type="transmembrane region" description="Helical" evidence="1">
    <location>
        <begin position="6"/>
        <end position="28"/>
    </location>
</feature>
<dbReference type="OrthoDB" id="2405780at2"/>
<feature type="transmembrane region" description="Helical" evidence="1">
    <location>
        <begin position="49"/>
        <end position="67"/>
    </location>
</feature>
<accession>A0A418IK38</accession>
<dbReference type="EMBL" id="QXUL01000102">
    <property type="protein sequence ID" value="RIN07478.1"/>
    <property type="molecule type" value="Genomic_DNA"/>
</dbReference>
<evidence type="ECO:0000313" key="2">
    <source>
        <dbReference type="EMBL" id="RIN07478.1"/>
    </source>
</evidence>
<keyword evidence="1" id="KW-0472">Membrane</keyword>
<keyword evidence="1" id="KW-0812">Transmembrane</keyword>
<protein>
    <submittedName>
        <fullName evidence="2">Uncharacterized protein</fullName>
    </submittedName>
</protein>
<dbReference type="Proteomes" id="UP000285567">
    <property type="component" value="Unassembled WGS sequence"/>
</dbReference>
<reference evidence="2 3" key="1">
    <citation type="journal article" date="2016" name="Front. Microbiol.">
        <title>Comprehensive Phylogenetic Analysis of Bovine Non-aureus Staphylococci Species Based on Whole-Genome Sequencing.</title>
        <authorList>
            <person name="Naushad S."/>
            <person name="Barkema H.W."/>
            <person name="Luby C."/>
            <person name="Condas L.A."/>
            <person name="Nobrega D.B."/>
            <person name="Carson D.A."/>
            <person name="De Buck J."/>
        </authorList>
    </citation>
    <scope>NUCLEOTIDE SEQUENCE [LARGE SCALE GENOMIC DNA]</scope>
    <source>
        <strain evidence="2 3">SNUC 102</strain>
    </source>
</reference>
<sequence>MNIVIIVILSLIFAFLATMPFLFINTRLHENKNYAKDEIRHEKKRTFQRFIYFFILAIVVLIIYTFLQD</sequence>
<name>A0A418IK38_STAXY</name>
<keyword evidence="1" id="KW-1133">Transmembrane helix</keyword>
<dbReference type="RefSeq" id="WP_017722407.1">
    <property type="nucleotide sequence ID" value="NZ_CABIWF010000001.1"/>
</dbReference>
<dbReference type="AlphaFoldDB" id="A0A418IK38"/>
<evidence type="ECO:0000313" key="3">
    <source>
        <dbReference type="Proteomes" id="UP000285567"/>
    </source>
</evidence>